<dbReference type="Proteomes" id="UP000244889">
    <property type="component" value="Unassembled WGS sequence"/>
</dbReference>
<sequence length="70" mass="8258">MFNMKSWKLQQLEQDLVKIVNNTLRGEIQEIVNPGGETLYLVPGVKDIENTASKFRKYKKKEVYIIKKSW</sequence>
<dbReference type="EMBL" id="OOHR01000008">
    <property type="protein sequence ID" value="SPM44966.1"/>
    <property type="molecule type" value="Genomic_DNA"/>
</dbReference>
<evidence type="ECO:0000313" key="1">
    <source>
        <dbReference type="EMBL" id="SPM44966.1"/>
    </source>
</evidence>
<gene>
    <name evidence="1" type="ORF">FPW1038_01517</name>
</gene>
<accession>A0A2R8F0L0</accession>
<dbReference type="AlphaFoldDB" id="A0A2R8F0L0"/>
<protein>
    <submittedName>
        <fullName evidence="1">Uncharacterized protein</fullName>
    </submittedName>
</protein>
<name>A0A2R8F0L0_ORITS</name>
<proteinExistence type="predicted"/>
<reference evidence="2" key="1">
    <citation type="submission" date="2018-03" db="EMBL/GenBank/DDBJ databases">
        <authorList>
            <person name="Batty M. E."/>
            <person name="Batty M E."/>
        </authorList>
    </citation>
    <scope>NUCLEOTIDE SEQUENCE [LARGE SCALE GENOMIC DNA]</scope>
</reference>
<evidence type="ECO:0000313" key="2">
    <source>
        <dbReference type="Proteomes" id="UP000244889"/>
    </source>
</evidence>
<organism evidence="1 2">
    <name type="scientific">Orientia tsutsugamushi</name>
    <name type="common">Rickettsia tsutsugamushi</name>
    <dbReference type="NCBI Taxonomy" id="784"/>
    <lineage>
        <taxon>Bacteria</taxon>
        <taxon>Pseudomonadati</taxon>
        <taxon>Pseudomonadota</taxon>
        <taxon>Alphaproteobacteria</taxon>
        <taxon>Rickettsiales</taxon>
        <taxon>Rickettsiaceae</taxon>
        <taxon>Rickettsieae</taxon>
        <taxon>Orientia</taxon>
    </lineage>
</organism>